<keyword evidence="6" id="KW-1185">Reference proteome</keyword>
<dbReference type="AlphaFoldDB" id="A0A8H7JBF5"/>
<feature type="compositionally biased region" description="Low complexity" evidence="3">
    <location>
        <begin position="512"/>
        <end position="529"/>
    </location>
</feature>
<gene>
    <name evidence="5" type="ORF">EKO04_002064</name>
</gene>
<dbReference type="GO" id="GO:0030950">
    <property type="term" value="P:establishment or maintenance of actin cytoskeleton polarity"/>
    <property type="evidence" value="ECO:0007669"/>
    <property type="project" value="TreeGrafter"/>
</dbReference>
<feature type="compositionally biased region" description="Acidic residues" evidence="3">
    <location>
        <begin position="838"/>
        <end position="852"/>
    </location>
</feature>
<feature type="compositionally biased region" description="Polar residues" evidence="3">
    <location>
        <begin position="237"/>
        <end position="249"/>
    </location>
</feature>
<evidence type="ECO:0000256" key="1">
    <source>
        <dbReference type="ARBA" id="ARBA00022443"/>
    </source>
</evidence>
<feature type="compositionally biased region" description="Basic and acidic residues" evidence="3">
    <location>
        <begin position="73"/>
        <end position="110"/>
    </location>
</feature>
<feature type="compositionally biased region" description="Acidic residues" evidence="3">
    <location>
        <begin position="499"/>
        <end position="508"/>
    </location>
</feature>
<feature type="compositionally biased region" description="Basic and acidic residues" evidence="3">
    <location>
        <begin position="672"/>
        <end position="695"/>
    </location>
</feature>
<dbReference type="InterPro" id="IPR001452">
    <property type="entry name" value="SH3_domain"/>
</dbReference>
<evidence type="ECO:0000256" key="3">
    <source>
        <dbReference type="SAM" id="MobiDB-lite"/>
    </source>
</evidence>
<feature type="compositionally biased region" description="Polar residues" evidence="3">
    <location>
        <begin position="944"/>
        <end position="961"/>
    </location>
</feature>
<feature type="compositionally biased region" description="Polar residues" evidence="3">
    <location>
        <begin position="589"/>
        <end position="599"/>
    </location>
</feature>
<feature type="compositionally biased region" description="Basic and acidic residues" evidence="3">
    <location>
        <begin position="52"/>
        <end position="61"/>
    </location>
</feature>
<dbReference type="Proteomes" id="UP000651452">
    <property type="component" value="Unassembled WGS sequence"/>
</dbReference>
<feature type="compositionally biased region" description="Polar residues" evidence="3">
    <location>
        <begin position="17"/>
        <end position="26"/>
    </location>
</feature>
<comment type="caution">
    <text evidence="5">The sequence shown here is derived from an EMBL/GenBank/DDBJ whole genome shotgun (WGS) entry which is preliminary data.</text>
</comment>
<name>A0A8H7JBF5_9PLEO</name>
<dbReference type="PANTHER" id="PTHR47775:SF1">
    <property type="entry name" value="BUD SITE SELECTION PROTEIN 14"/>
    <property type="match status" value="1"/>
</dbReference>
<accession>A0A8H7JBF5</accession>
<feature type="compositionally biased region" description="Polar residues" evidence="3">
    <location>
        <begin position="909"/>
        <end position="921"/>
    </location>
</feature>
<dbReference type="GO" id="GO:0015630">
    <property type="term" value="C:microtubule cytoskeleton"/>
    <property type="evidence" value="ECO:0007669"/>
    <property type="project" value="TreeGrafter"/>
</dbReference>
<feature type="compositionally biased region" description="Polar residues" evidence="3">
    <location>
        <begin position="721"/>
        <end position="730"/>
    </location>
</feature>
<feature type="compositionally biased region" description="Basic and acidic residues" evidence="3">
    <location>
        <begin position="554"/>
        <end position="588"/>
    </location>
</feature>
<feature type="compositionally biased region" description="Acidic residues" evidence="3">
    <location>
        <begin position="111"/>
        <end position="129"/>
    </location>
</feature>
<feature type="region of interest" description="Disordered" evidence="3">
    <location>
        <begin position="499"/>
        <end position="993"/>
    </location>
</feature>
<dbReference type="Gene3D" id="2.30.30.40">
    <property type="entry name" value="SH3 Domains"/>
    <property type="match status" value="1"/>
</dbReference>
<evidence type="ECO:0000256" key="2">
    <source>
        <dbReference type="PROSITE-ProRule" id="PRU00192"/>
    </source>
</evidence>
<evidence type="ECO:0000313" key="5">
    <source>
        <dbReference type="EMBL" id="KAF9700469.1"/>
    </source>
</evidence>
<dbReference type="PANTHER" id="PTHR47775">
    <property type="entry name" value="BUD SITE SELECTION PROTEIN 14"/>
    <property type="match status" value="1"/>
</dbReference>
<dbReference type="OrthoDB" id="196165at2759"/>
<dbReference type="SUPFAM" id="SSF50044">
    <property type="entry name" value="SH3-domain"/>
    <property type="match status" value="1"/>
</dbReference>
<dbReference type="SMART" id="SM00326">
    <property type="entry name" value="SH3"/>
    <property type="match status" value="1"/>
</dbReference>
<evidence type="ECO:0000313" key="6">
    <source>
        <dbReference type="Proteomes" id="UP000651452"/>
    </source>
</evidence>
<feature type="compositionally biased region" description="Acidic residues" evidence="3">
    <location>
        <begin position="332"/>
        <end position="357"/>
    </location>
</feature>
<evidence type="ECO:0000259" key="4">
    <source>
        <dbReference type="PROSITE" id="PS50002"/>
    </source>
</evidence>
<dbReference type="InterPro" id="IPR036028">
    <property type="entry name" value="SH3-like_dom_sf"/>
</dbReference>
<feature type="compositionally biased region" description="Low complexity" evidence="3">
    <location>
        <begin position="1075"/>
        <end position="1088"/>
    </location>
</feature>
<dbReference type="EMBL" id="RZGK01000003">
    <property type="protein sequence ID" value="KAF9700469.1"/>
    <property type="molecule type" value="Genomic_DNA"/>
</dbReference>
<organism evidence="5 6">
    <name type="scientific">Ascochyta lentis</name>
    <dbReference type="NCBI Taxonomy" id="205686"/>
    <lineage>
        <taxon>Eukaryota</taxon>
        <taxon>Fungi</taxon>
        <taxon>Dikarya</taxon>
        <taxon>Ascomycota</taxon>
        <taxon>Pezizomycotina</taxon>
        <taxon>Dothideomycetes</taxon>
        <taxon>Pleosporomycetidae</taxon>
        <taxon>Pleosporales</taxon>
        <taxon>Pleosporineae</taxon>
        <taxon>Didymellaceae</taxon>
        <taxon>Ascochyta</taxon>
    </lineage>
</organism>
<feature type="compositionally biased region" description="Low complexity" evidence="3">
    <location>
        <begin position="164"/>
        <end position="178"/>
    </location>
</feature>
<feature type="region of interest" description="Disordered" evidence="3">
    <location>
        <begin position="1"/>
        <end position="178"/>
    </location>
</feature>
<feature type="compositionally biased region" description="Basic and acidic residues" evidence="3">
    <location>
        <begin position="600"/>
        <end position="610"/>
    </location>
</feature>
<dbReference type="InterPro" id="IPR053039">
    <property type="entry name" value="Polarity_Bud-Selection_Reg"/>
</dbReference>
<dbReference type="FunFam" id="2.30.30.40:FF:000035">
    <property type="entry name" value="SH3 domain containing protein"/>
    <property type="match status" value="1"/>
</dbReference>
<sequence>MTRPQIIRADTIDLQDKSSPTAQDHSNQPEHPAPLGIGPAAPHQQASLQSVEDERNAEESRLQTAWSHAGTSLREDPGSDDERTTMNHAHDQKPQQHENDNDHDHDHDHDHDDDDMQDADVEEDMDDDMLDKISSSPSIDDGGYSLPSHPLAWPARRESLTPQSSPVIPNSASSSPFTTTPIHFPIPVTRAGRPFSVPAHGTDHLSTQHLTSPPLFQFSQHPPTRQSTEHHHGEYTWTRTTNRVSTDTPTTEDGELSPKTRQWRLVDRRLQLMREDSQASLMSELDEEHARKMLQAVRPPSFHLPDDPFIESLASAPRSTNGTPPPPKHPEEEDDSWTTDSDADSWDEDLDNEDDASNDVSFSDDPRFVDSGWGGECLRETEDIDFEFVYALHTFVATVEGQANATKGDTMVLLDDSNSYWWLVRVVKDSSIGYLPAEHIETPTERLARLNKHRNIDLSATMLGDTAEKTKNPLKKAMRRRNAKTVQFGAPTYVEASDYDYSSDEEGGELFGGPEPKQAQQQQQQQDAAQKSEVEQEDAMQVQPLKLGGGVKKVSSEESRTSSEEAAADDDKSRASDEIFDRPLDQKVSRNGTLRNTDSFFKDENTETRKITLTPNLLRDDSSTSTTGSRERGPSLESLEKNGFADKVKDEKKKKDKKSGMLSGLFKRKDKKDKDSKGDIDTVEADLKKAIEKPEQTSPQITPAKPAEVSPERPSEEQVGPTPSRQSSKGKLQKQQRARTDSPIKTKSILKTDSPMEATVDPEEAIGAGENKQQTASTMRIVSPDQDEPAVQERVKSPESQSVMAAISSKNPFRSNTASDGTPKPEKVHKAKARVQLDDFDSSEEESDDPFADPDAQEKPVEQTATEPVGRLSESPVHVSAADAQPTVKEVAPVRHLESDAQQPPGLTGDNSSADTSSRVSTPDLDDATPDTIVPDKLNAAPRSGTSPSPTHLSPNTHTNTIPPPSRAAPVPLNLNTSPTASSAPVSSESSTLPAWSDASLRSYLDDGSEIRDLLLMINDTTGVFPVSKDHPLMSGLFVEESKAAQSLSCELDRLLTGLVDNRMRRNGSAASKKSGVSMASRASSSVR</sequence>
<keyword evidence="1 2" id="KW-0728">SH3 domain</keyword>
<reference evidence="5" key="1">
    <citation type="submission" date="2018-12" db="EMBL/GenBank/DDBJ databases">
        <authorList>
            <person name="Syme R.A."/>
            <person name="Farfan-Caceres L."/>
            <person name="Lichtenzveig J."/>
        </authorList>
    </citation>
    <scope>NUCLEOTIDE SEQUENCE</scope>
    <source>
        <strain evidence="5">Al4</strain>
    </source>
</reference>
<feature type="compositionally biased region" description="Polar residues" evidence="3">
    <location>
        <begin position="771"/>
        <end position="780"/>
    </location>
</feature>
<feature type="region of interest" description="Disordered" evidence="3">
    <location>
        <begin position="220"/>
        <end position="260"/>
    </location>
</feature>
<dbReference type="GO" id="GO:0051286">
    <property type="term" value="C:cell tip"/>
    <property type="evidence" value="ECO:0007669"/>
    <property type="project" value="TreeGrafter"/>
</dbReference>
<reference evidence="5" key="2">
    <citation type="submission" date="2020-09" db="EMBL/GenBank/DDBJ databases">
        <title>Reference genome assembly for Australian Ascochyta lentis isolate Al4.</title>
        <authorList>
            <person name="Lee R.C."/>
            <person name="Farfan-Caceres L.M."/>
            <person name="Debler J.W."/>
            <person name="Williams A.H."/>
            <person name="Henares B.M."/>
        </authorList>
    </citation>
    <scope>NUCLEOTIDE SEQUENCE</scope>
    <source>
        <strain evidence="5">Al4</strain>
    </source>
</reference>
<dbReference type="PROSITE" id="PS50002">
    <property type="entry name" value="SH3"/>
    <property type="match status" value="1"/>
</dbReference>
<feature type="compositionally biased region" description="Low complexity" evidence="3">
    <location>
        <begin position="977"/>
        <end position="992"/>
    </location>
</feature>
<feature type="compositionally biased region" description="Polar residues" evidence="3">
    <location>
        <begin position="798"/>
        <end position="820"/>
    </location>
</feature>
<protein>
    <recommendedName>
        <fullName evidence="4">SH3 domain-containing protein</fullName>
    </recommendedName>
</protein>
<feature type="domain" description="SH3" evidence="4">
    <location>
        <begin position="384"/>
        <end position="445"/>
    </location>
</feature>
<proteinExistence type="predicted"/>
<dbReference type="GO" id="GO:0008104">
    <property type="term" value="P:intracellular protein localization"/>
    <property type="evidence" value="ECO:0007669"/>
    <property type="project" value="TreeGrafter"/>
</dbReference>
<feature type="region of interest" description="Disordered" evidence="3">
    <location>
        <begin position="299"/>
        <end position="365"/>
    </location>
</feature>
<feature type="compositionally biased region" description="Basic and acidic residues" evidence="3">
    <location>
        <begin position="629"/>
        <end position="653"/>
    </location>
</feature>
<feature type="region of interest" description="Disordered" evidence="3">
    <location>
        <begin position="1066"/>
        <end position="1088"/>
    </location>
</feature>